<dbReference type="EMBL" id="CADEAL010000284">
    <property type="protein sequence ID" value="CAB1417789.1"/>
    <property type="molecule type" value="Genomic_DNA"/>
</dbReference>
<dbReference type="Proteomes" id="UP001153269">
    <property type="component" value="Unassembled WGS sequence"/>
</dbReference>
<protein>
    <submittedName>
        <fullName evidence="2">Uncharacterized protein</fullName>
    </submittedName>
</protein>
<organism evidence="2 3">
    <name type="scientific">Pleuronectes platessa</name>
    <name type="common">European plaice</name>
    <dbReference type="NCBI Taxonomy" id="8262"/>
    <lineage>
        <taxon>Eukaryota</taxon>
        <taxon>Metazoa</taxon>
        <taxon>Chordata</taxon>
        <taxon>Craniata</taxon>
        <taxon>Vertebrata</taxon>
        <taxon>Euteleostomi</taxon>
        <taxon>Actinopterygii</taxon>
        <taxon>Neopterygii</taxon>
        <taxon>Teleostei</taxon>
        <taxon>Neoteleostei</taxon>
        <taxon>Acanthomorphata</taxon>
        <taxon>Carangaria</taxon>
        <taxon>Pleuronectiformes</taxon>
        <taxon>Pleuronectoidei</taxon>
        <taxon>Pleuronectidae</taxon>
        <taxon>Pleuronectes</taxon>
    </lineage>
</organism>
<feature type="compositionally biased region" description="Polar residues" evidence="1">
    <location>
        <begin position="92"/>
        <end position="102"/>
    </location>
</feature>
<dbReference type="AlphaFoldDB" id="A0A9N7TSG1"/>
<evidence type="ECO:0000313" key="2">
    <source>
        <dbReference type="EMBL" id="CAB1417789.1"/>
    </source>
</evidence>
<evidence type="ECO:0000256" key="1">
    <source>
        <dbReference type="SAM" id="MobiDB-lite"/>
    </source>
</evidence>
<feature type="region of interest" description="Disordered" evidence="1">
    <location>
        <begin position="1"/>
        <end position="26"/>
    </location>
</feature>
<sequence length="163" mass="17629">MRDQLAQFDGSRRRSPGLSGFPSAWTDASDGGGNELLVTGTGSCSSGCLEQICTGHKSYKAQLRAPLLLLRIAARASQERLSAERAPKHGSKSLTVSQQPADITQRARAEEGAVALTWPDRRPLFPPQLDSQLTPPPRVSRVLWLVIYPGLLRQISASRGAMP</sequence>
<gene>
    <name evidence="2" type="ORF">PLEPLA_LOCUS5608</name>
</gene>
<feature type="region of interest" description="Disordered" evidence="1">
    <location>
        <begin position="80"/>
        <end position="102"/>
    </location>
</feature>
<name>A0A9N7TSG1_PLEPL</name>
<keyword evidence="3" id="KW-1185">Reference proteome</keyword>
<comment type="caution">
    <text evidence="2">The sequence shown here is derived from an EMBL/GenBank/DDBJ whole genome shotgun (WGS) entry which is preliminary data.</text>
</comment>
<proteinExistence type="predicted"/>
<evidence type="ECO:0000313" key="3">
    <source>
        <dbReference type="Proteomes" id="UP001153269"/>
    </source>
</evidence>
<accession>A0A9N7TSG1</accession>
<reference evidence="2" key="1">
    <citation type="submission" date="2020-03" db="EMBL/GenBank/DDBJ databases">
        <authorList>
            <person name="Weist P."/>
        </authorList>
    </citation>
    <scope>NUCLEOTIDE SEQUENCE</scope>
</reference>